<keyword evidence="2" id="KW-1185">Reference proteome</keyword>
<dbReference type="InterPro" id="IPR011013">
    <property type="entry name" value="Gal_mutarotase_sf_dom"/>
</dbReference>
<dbReference type="Proteomes" id="UP001595796">
    <property type="component" value="Unassembled WGS sequence"/>
</dbReference>
<dbReference type="InterPro" id="IPR008183">
    <property type="entry name" value="Aldose_1/G6P_1-epimerase"/>
</dbReference>
<organism evidence="1 2">
    <name type="scientific">Flaviflagellibacter deserti</name>
    <dbReference type="NCBI Taxonomy" id="2267266"/>
    <lineage>
        <taxon>Bacteria</taxon>
        <taxon>Pseudomonadati</taxon>
        <taxon>Pseudomonadota</taxon>
        <taxon>Alphaproteobacteria</taxon>
        <taxon>Hyphomicrobiales</taxon>
        <taxon>Flaviflagellibacter</taxon>
    </lineage>
</organism>
<evidence type="ECO:0000313" key="2">
    <source>
        <dbReference type="Proteomes" id="UP001595796"/>
    </source>
</evidence>
<evidence type="ECO:0000313" key="1">
    <source>
        <dbReference type="EMBL" id="MFC5067900.1"/>
    </source>
</evidence>
<dbReference type="InterPro" id="IPR014718">
    <property type="entry name" value="GH-type_carb-bd"/>
</dbReference>
<dbReference type="InterPro" id="IPR037481">
    <property type="entry name" value="LacX"/>
</dbReference>
<reference evidence="2" key="1">
    <citation type="journal article" date="2019" name="Int. J. Syst. Evol. Microbiol.">
        <title>The Global Catalogue of Microorganisms (GCM) 10K type strain sequencing project: providing services to taxonomists for standard genome sequencing and annotation.</title>
        <authorList>
            <consortium name="The Broad Institute Genomics Platform"/>
            <consortium name="The Broad Institute Genome Sequencing Center for Infectious Disease"/>
            <person name="Wu L."/>
            <person name="Ma J."/>
        </authorList>
    </citation>
    <scope>NUCLEOTIDE SEQUENCE [LARGE SCALE GENOMIC DNA]</scope>
    <source>
        <strain evidence="2">CGMCC 1.16444</strain>
    </source>
</reference>
<name>A0ABV9Z2D8_9HYPH</name>
<dbReference type="SUPFAM" id="SSF74650">
    <property type="entry name" value="Galactose mutarotase-like"/>
    <property type="match status" value="1"/>
</dbReference>
<dbReference type="EMBL" id="JBHSJF010000006">
    <property type="protein sequence ID" value="MFC5067900.1"/>
    <property type="molecule type" value="Genomic_DNA"/>
</dbReference>
<sequence>MATIYTLESAGLRAEVSDFGAELVRLQDGEGRDLLWDGNPDFWTGRAPLLFPIVGKMANDHLKLGDSTYPIRQHGIARISPFELVAASGERCELLLRANSETQKAYPFNFALDVIYSLEGNALTIEASAMNHDNRVLPVSFGFHPAFRWPLPDGGAREDHAITFEQAEPAPVRRLAGGLMDPEPKPSPIDGDRLPLRDDLFAADALILDQPASRSVIYGGSAGAKLRVSFPDMPQLGLWSKPGAGFVCIEPWYGYASPAGFDGDINDKPGMAHIPPGGAAGFAMKIELVD</sequence>
<dbReference type="RefSeq" id="WP_114956537.1">
    <property type="nucleotide sequence ID" value="NZ_JBHSJF010000006.1"/>
</dbReference>
<accession>A0ABV9Z2D8</accession>
<protein>
    <submittedName>
        <fullName evidence="1">Aldose 1-epimerase family protein</fullName>
    </submittedName>
</protein>
<dbReference type="Gene3D" id="2.70.98.10">
    <property type="match status" value="1"/>
</dbReference>
<dbReference type="Pfam" id="PF01263">
    <property type="entry name" value="Aldose_epim"/>
    <property type="match status" value="1"/>
</dbReference>
<comment type="caution">
    <text evidence="1">The sequence shown here is derived from an EMBL/GenBank/DDBJ whole genome shotgun (WGS) entry which is preliminary data.</text>
</comment>
<dbReference type="CDD" id="cd09024">
    <property type="entry name" value="Aldose_epim_lacX"/>
    <property type="match status" value="1"/>
</dbReference>
<gene>
    <name evidence="1" type="ORF">ACFPFW_07700</name>
</gene>
<proteinExistence type="predicted"/>